<protein>
    <submittedName>
        <fullName evidence="2">Uncharacterized protein</fullName>
    </submittedName>
</protein>
<name>A0A2I0WGU9_9ASPA</name>
<proteinExistence type="predicted"/>
<evidence type="ECO:0000313" key="2">
    <source>
        <dbReference type="EMBL" id="PKU74894.1"/>
    </source>
</evidence>
<dbReference type="Proteomes" id="UP000233837">
    <property type="component" value="Unassembled WGS sequence"/>
</dbReference>
<dbReference type="AlphaFoldDB" id="A0A2I0WGU9"/>
<reference evidence="2 3" key="1">
    <citation type="journal article" date="2016" name="Sci. Rep.">
        <title>The Dendrobium catenatum Lindl. genome sequence provides insights into polysaccharide synthase, floral development and adaptive evolution.</title>
        <authorList>
            <person name="Zhang G.Q."/>
            <person name="Xu Q."/>
            <person name="Bian C."/>
            <person name="Tsai W.C."/>
            <person name="Yeh C.M."/>
            <person name="Liu K.W."/>
            <person name="Yoshida K."/>
            <person name="Zhang L.S."/>
            <person name="Chang S.B."/>
            <person name="Chen F."/>
            <person name="Shi Y."/>
            <person name="Su Y.Y."/>
            <person name="Zhang Y.Q."/>
            <person name="Chen L.J."/>
            <person name="Yin Y."/>
            <person name="Lin M."/>
            <person name="Huang H."/>
            <person name="Deng H."/>
            <person name="Wang Z.W."/>
            <person name="Zhu S.L."/>
            <person name="Zhao X."/>
            <person name="Deng C."/>
            <person name="Niu S.C."/>
            <person name="Huang J."/>
            <person name="Wang M."/>
            <person name="Liu G.H."/>
            <person name="Yang H.J."/>
            <person name="Xiao X.J."/>
            <person name="Hsiao Y.Y."/>
            <person name="Wu W.L."/>
            <person name="Chen Y.Y."/>
            <person name="Mitsuda N."/>
            <person name="Ohme-Takagi M."/>
            <person name="Luo Y.B."/>
            <person name="Van de Peer Y."/>
            <person name="Liu Z.J."/>
        </authorList>
    </citation>
    <scope>NUCLEOTIDE SEQUENCE [LARGE SCALE GENOMIC DNA]</scope>
    <source>
        <tissue evidence="2">The whole plant</tissue>
    </source>
</reference>
<keyword evidence="3" id="KW-1185">Reference proteome</keyword>
<organism evidence="2 3">
    <name type="scientific">Dendrobium catenatum</name>
    <dbReference type="NCBI Taxonomy" id="906689"/>
    <lineage>
        <taxon>Eukaryota</taxon>
        <taxon>Viridiplantae</taxon>
        <taxon>Streptophyta</taxon>
        <taxon>Embryophyta</taxon>
        <taxon>Tracheophyta</taxon>
        <taxon>Spermatophyta</taxon>
        <taxon>Magnoliopsida</taxon>
        <taxon>Liliopsida</taxon>
        <taxon>Asparagales</taxon>
        <taxon>Orchidaceae</taxon>
        <taxon>Epidendroideae</taxon>
        <taxon>Malaxideae</taxon>
        <taxon>Dendrobiinae</taxon>
        <taxon>Dendrobium</taxon>
    </lineage>
</organism>
<feature type="region of interest" description="Disordered" evidence="1">
    <location>
        <begin position="122"/>
        <end position="240"/>
    </location>
</feature>
<feature type="compositionally biased region" description="Basic and acidic residues" evidence="1">
    <location>
        <begin position="186"/>
        <end position="209"/>
    </location>
</feature>
<sequence>MSKSPLVKENGDGLSLLNSIQRVQNPLMKHKGALVIKEVLETSPMVVKHVEGKVKAVVDMVDMITPNNGVKVFDDLPKLVNSGMNNPWSKKPYIKLDFKDDEIASGDDSPRKSFASKFRQKKFTVSKATQPDEGEGPSVPPADVADPSTGPHLPYPYPYYYPYLVQDEQGGPSRPPEVGTSNHAAVTDKRQYIELEGDKIENQRKKEQEEQPSPNSPPAADRMHDSRCNHWHAIGEVTTS</sequence>
<evidence type="ECO:0000313" key="3">
    <source>
        <dbReference type="Proteomes" id="UP000233837"/>
    </source>
</evidence>
<dbReference type="EMBL" id="KZ502668">
    <property type="protein sequence ID" value="PKU74894.1"/>
    <property type="molecule type" value="Genomic_DNA"/>
</dbReference>
<evidence type="ECO:0000256" key="1">
    <source>
        <dbReference type="SAM" id="MobiDB-lite"/>
    </source>
</evidence>
<gene>
    <name evidence="2" type="ORF">MA16_Dca005085</name>
</gene>
<reference evidence="2 3" key="2">
    <citation type="journal article" date="2017" name="Nature">
        <title>The Apostasia genome and the evolution of orchids.</title>
        <authorList>
            <person name="Zhang G.Q."/>
            <person name="Liu K.W."/>
            <person name="Li Z."/>
            <person name="Lohaus R."/>
            <person name="Hsiao Y.Y."/>
            <person name="Niu S.C."/>
            <person name="Wang J.Y."/>
            <person name="Lin Y.C."/>
            <person name="Xu Q."/>
            <person name="Chen L.J."/>
            <person name="Yoshida K."/>
            <person name="Fujiwara S."/>
            <person name="Wang Z.W."/>
            <person name="Zhang Y.Q."/>
            <person name="Mitsuda N."/>
            <person name="Wang M."/>
            <person name="Liu G.H."/>
            <person name="Pecoraro L."/>
            <person name="Huang H.X."/>
            <person name="Xiao X.J."/>
            <person name="Lin M."/>
            <person name="Wu X.Y."/>
            <person name="Wu W.L."/>
            <person name="Chen Y.Y."/>
            <person name="Chang S.B."/>
            <person name="Sakamoto S."/>
            <person name="Ohme-Takagi M."/>
            <person name="Yagi M."/>
            <person name="Zeng S.J."/>
            <person name="Shen C.Y."/>
            <person name="Yeh C.M."/>
            <person name="Luo Y.B."/>
            <person name="Tsai W.C."/>
            <person name="Van de Peer Y."/>
            <person name="Liu Z.J."/>
        </authorList>
    </citation>
    <scope>NUCLEOTIDE SEQUENCE [LARGE SCALE GENOMIC DNA]</scope>
    <source>
        <tissue evidence="2">The whole plant</tissue>
    </source>
</reference>
<accession>A0A2I0WGU9</accession>